<dbReference type="Gene3D" id="1.10.10.10">
    <property type="entry name" value="Winged helix-like DNA-binding domain superfamily/Winged helix DNA-binding domain"/>
    <property type="match status" value="1"/>
</dbReference>
<keyword evidence="5" id="KW-0804">Transcription</keyword>
<dbReference type="Pfam" id="PF00486">
    <property type="entry name" value="Trans_reg_C"/>
    <property type="match status" value="1"/>
</dbReference>
<evidence type="ECO:0000259" key="9">
    <source>
        <dbReference type="PROSITE" id="PS51755"/>
    </source>
</evidence>
<dbReference type="SUPFAM" id="SSF46894">
    <property type="entry name" value="C-terminal effector domain of the bipartite response regulators"/>
    <property type="match status" value="1"/>
</dbReference>
<dbReference type="InterPro" id="IPR016032">
    <property type="entry name" value="Sig_transdc_resp-reg_C-effctor"/>
</dbReference>
<dbReference type="SMART" id="SM00448">
    <property type="entry name" value="REC"/>
    <property type="match status" value="1"/>
</dbReference>
<sequence length="276" mass="31017">MTRTMLVGADRALFNETADLLREAGDQALVVADVERAEKEIARFRPEMIVVSLDDTEASGWKFMFRHGFNGGARVIAVTAHGDASQELTVLRLGAQDYIRLPISPEVLFARITFRAGLNEDSHACAVEQTLEVKGKRGTLVLDKSRFQSFWMESELVLTKTEFEILFALARHDGLVKSREQLIDAVYDHSQQSDVNDRNIDSHIKRVRNKFRKVDSYFDGVETIYGVGYKLRVDRTRRVKHAAIPIQRKWSSGAVCGSRASRLVTLPHSAAHTAGM</sequence>
<dbReference type="PANTHER" id="PTHR48111:SF21">
    <property type="entry name" value="DNA-BINDING DUAL MASTER TRANSCRIPTIONAL REGULATOR RPAA"/>
    <property type="match status" value="1"/>
</dbReference>
<feature type="domain" description="OmpR/PhoB-type" evidence="9">
    <location>
        <begin position="128"/>
        <end position="233"/>
    </location>
</feature>
<comment type="caution">
    <text evidence="6">Lacks conserved residue(s) required for the propagation of feature annotation.</text>
</comment>
<evidence type="ECO:0000256" key="3">
    <source>
        <dbReference type="ARBA" id="ARBA00023015"/>
    </source>
</evidence>
<dbReference type="Gene3D" id="3.40.50.2300">
    <property type="match status" value="1"/>
</dbReference>
<evidence type="ECO:0000313" key="10">
    <source>
        <dbReference type="EMBL" id="MFB9151406.1"/>
    </source>
</evidence>
<proteinExistence type="predicted"/>
<dbReference type="InterPro" id="IPR001789">
    <property type="entry name" value="Sig_transdc_resp-reg_receiver"/>
</dbReference>
<feature type="DNA-binding region" description="OmpR/PhoB-type" evidence="7">
    <location>
        <begin position="128"/>
        <end position="233"/>
    </location>
</feature>
<evidence type="ECO:0000256" key="2">
    <source>
        <dbReference type="ARBA" id="ARBA00023012"/>
    </source>
</evidence>
<dbReference type="CDD" id="cd00383">
    <property type="entry name" value="trans_reg_C"/>
    <property type="match status" value="1"/>
</dbReference>
<evidence type="ECO:0000256" key="5">
    <source>
        <dbReference type="ARBA" id="ARBA00023163"/>
    </source>
</evidence>
<dbReference type="SMART" id="SM00862">
    <property type="entry name" value="Trans_reg_C"/>
    <property type="match status" value="1"/>
</dbReference>
<comment type="caution">
    <text evidence="10">The sequence shown here is derived from an EMBL/GenBank/DDBJ whole genome shotgun (WGS) entry which is preliminary data.</text>
</comment>
<gene>
    <name evidence="10" type="ORF">ACFFU4_16765</name>
</gene>
<dbReference type="EMBL" id="JBHMEC010000030">
    <property type="protein sequence ID" value="MFB9151406.1"/>
    <property type="molecule type" value="Genomic_DNA"/>
</dbReference>
<reference evidence="10 11" key="1">
    <citation type="submission" date="2024-09" db="EMBL/GenBank/DDBJ databases">
        <authorList>
            <person name="Sun Q."/>
            <person name="Mori K."/>
        </authorList>
    </citation>
    <scope>NUCLEOTIDE SEQUENCE [LARGE SCALE GENOMIC DNA]</scope>
    <source>
        <strain evidence="10 11">CECT 9424</strain>
    </source>
</reference>
<organism evidence="10 11">
    <name type="scientific">Roseovarius ramblicola</name>
    <dbReference type="NCBI Taxonomy" id="2022336"/>
    <lineage>
        <taxon>Bacteria</taxon>
        <taxon>Pseudomonadati</taxon>
        <taxon>Pseudomonadota</taxon>
        <taxon>Alphaproteobacteria</taxon>
        <taxon>Rhodobacterales</taxon>
        <taxon>Roseobacteraceae</taxon>
        <taxon>Roseovarius</taxon>
    </lineage>
</organism>
<keyword evidence="3" id="KW-0805">Transcription regulation</keyword>
<feature type="domain" description="Response regulatory" evidence="8">
    <location>
        <begin position="3"/>
        <end position="116"/>
    </location>
</feature>
<evidence type="ECO:0000256" key="7">
    <source>
        <dbReference type="PROSITE-ProRule" id="PRU01091"/>
    </source>
</evidence>
<keyword evidence="2" id="KW-0902">Two-component regulatory system</keyword>
<dbReference type="PANTHER" id="PTHR48111">
    <property type="entry name" value="REGULATOR OF RPOS"/>
    <property type="match status" value="1"/>
</dbReference>
<keyword evidence="1" id="KW-0597">Phosphoprotein</keyword>
<protein>
    <submittedName>
        <fullName evidence="10">Winged helix-turn-helix domain-containing protein</fullName>
    </submittedName>
</protein>
<keyword evidence="11" id="KW-1185">Reference proteome</keyword>
<name>A0ABV5I5Q7_9RHOB</name>
<accession>A0ABV5I5Q7</accession>
<dbReference type="RefSeq" id="WP_377071002.1">
    <property type="nucleotide sequence ID" value="NZ_JBHMEC010000030.1"/>
</dbReference>
<dbReference type="PROSITE" id="PS51755">
    <property type="entry name" value="OMPR_PHOB"/>
    <property type="match status" value="1"/>
</dbReference>
<dbReference type="Proteomes" id="UP001589670">
    <property type="component" value="Unassembled WGS sequence"/>
</dbReference>
<evidence type="ECO:0000256" key="4">
    <source>
        <dbReference type="ARBA" id="ARBA00023125"/>
    </source>
</evidence>
<dbReference type="PROSITE" id="PS50110">
    <property type="entry name" value="RESPONSE_REGULATORY"/>
    <property type="match status" value="1"/>
</dbReference>
<dbReference type="InterPro" id="IPR011006">
    <property type="entry name" value="CheY-like_superfamily"/>
</dbReference>
<evidence type="ECO:0000313" key="11">
    <source>
        <dbReference type="Proteomes" id="UP001589670"/>
    </source>
</evidence>
<keyword evidence="4 7" id="KW-0238">DNA-binding</keyword>
<dbReference type="InterPro" id="IPR001867">
    <property type="entry name" value="OmpR/PhoB-type_DNA-bd"/>
</dbReference>
<evidence type="ECO:0000256" key="6">
    <source>
        <dbReference type="PROSITE-ProRule" id="PRU00169"/>
    </source>
</evidence>
<dbReference type="InterPro" id="IPR036388">
    <property type="entry name" value="WH-like_DNA-bd_sf"/>
</dbReference>
<dbReference type="InterPro" id="IPR039420">
    <property type="entry name" value="WalR-like"/>
</dbReference>
<evidence type="ECO:0000259" key="8">
    <source>
        <dbReference type="PROSITE" id="PS50110"/>
    </source>
</evidence>
<evidence type="ECO:0000256" key="1">
    <source>
        <dbReference type="ARBA" id="ARBA00022553"/>
    </source>
</evidence>
<dbReference type="SUPFAM" id="SSF52172">
    <property type="entry name" value="CheY-like"/>
    <property type="match status" value="1"/>
</dbReference>